<keyword evidence="3" id="KW-1185">Reference proteome</keyword>
<dbReference type="InterPro" id="IPR011991">
    <property type="entry name" value="ArsR-like_HTH"/>
</dbReference>
<accession>A0ABW9RJR7</accession>
<evidence type="ECO:0000259" key="1">
    <source>
        <dbReference type="PROSITE" id="PS50995"/>
    </source>
</evidence>
<comment type="caution">
    <text evidence="2">The sequence shown here is derived from an EMBL/GenBank/DDBJ whole genome shotgun (WGS) entry which is preliminary data.</text>
</comment>
<dbReference type="Pfam" id="PF12802">
    <property type="entry name" value="MarR_2"/>
    <property type="match status" value="1"/>
</dbReference>
<gene>
    <name evidence="2" type="ORF">E1163_05210</name>
</gene>
<dbReference type="InterPro" id="IPR036390">
    <property type="entry name" value="WH_DNA-bd_sf"/>
</dbReference>
<dbReference type="SMART" id="SM00347">
    <property type="entry name" value="HTH_MARR"/>
    <property type="match status" value="1"/>
</dbReference>
<evidence type="ECO:0000313" key="2">
    <source>
        <dbReference type="EMBL" id="MTI24338.1"/>
    </source>
</evidence>
<dbReference type="SUPFAM" id="SSF46785">
    <property type="entry name" value="Winged helix' DNA-binding domain"/>
    <property type="match status" value="1"/>
</dbReference>
<dbReference type="InterPro" id="IPR036388">
    <property type="entry name" value="WH-like_DNA-bd_sf"/>
</dbReference>
<dbReference type="PANTHER" id="PTHR33164">
    <property type="entry name" value="TRANSCRIPTIONAL REGULATOR, MARR FAMILY"/>
    <property type="match status" value="1"/>
</dbReference>
<organism evidence="2 3">
    <name type="scientific">Fulvivirga kasyanovii</name>
    <dbReference type="NCBI Taxonomy" id="396812"/>
    <lineage>
        <taxon>Bacteria</taxon>
        <taxon>Pseudomonadati</taxon>
        <taxon>Bacteroidota</taxon>
        <taxon>Cytophagia</taxon>
        <taxon>Cytophagales</taxon>
        <taxon>Fulvivirgaceae</taxon>
        <taxon>Fulvivirga</taxon>
    </lineage>
</organism>
<dbReference type="EMBL" id="SMLW01000398">
    <property type="protein sequence ID" value="MTI24338.1"/>
    <property type="molecule type" value="Genomic_DNA"/>
</dbReference>
<sequence>MHEVIAGKAGLTGADHKYLGLIIKKGESTAGEIAEITGLTGGAVTGLIDRLEKKGLVKRSPDPQDRRKVMIIPQVKKAMSLLGPVFSDLQERTKDLVSSFSAEEREIIERYFVAATGIMHDVTRNLRNKPK</sequence>
<name>A0ABW9RJR7_9BACT</name>
<evidence type="ECO:0000313" key="3">
    <source>
        <dbReference type="Proteomes" id="UP000798808"/>
    </source>
</evidence>
<dbReference type="Gene3D" id="1.10.10.10">
    <property type="entry name" value="Winged helix-like DNA-binding domain superfamily/Winged helix DNA-binding domain"/>
    <property type="match status" value="1"/>
</dbReference>
<reference evidence="2 3" key="1">
    <citation type="submission" date="2019-02" db="EMBL/GenBank/DDBJ databases">
        <authorList>
            <person name="Goldberg S.R."/>
            <person name="Haltli B.A."/>
            <person name="Correa H."/>
            <person name="Russell K.G."/>
        </authorList>
    </citation>
    <scope>NUCLEOTIDE SEQUENCE [LARGE SCALE GENOMIC DNA]</scope>
    <source>
        <strain evidence="2 3">JCM 16186</strain>
    </source>
</reference>
<proteinExistence type="predicted"/>
<dbReference type="InterPro" id="IPR000835">
    <property type="entry name" value="HTH_MarR-typ"/>
</dbReference>
<dbReference type="Proteomes" id="UP000798808">
    <property type="component" value="Unassembled WGS sequence"/>
</dbReference>
<dbReference type="CDD" id="cd00090">
    <property type="entry name" value="HTH_ARSR"/>
    <property type="match status" value="1"/>
</dbReference>
<protein>
    <submittedName>
        <fullName evidence="2">MarR family transcriptional regulator</fullName>
    </submittedName>
</protein>
<dbReference type="PROSITE" id="PS50995">
    <property type="entry name" value="HTH_MARR_2"/>
    <property type="match status" value="1"/>
</dbReference>
<feature type="domain" description="HTH marR-type" evidence="1">
    <location>
        <begin position="1"/>
        <end position="117"/>
    </location>
</feature>
<dbReference type="PANTHER" id="PTHR33164:SF106">
    <property type="entry name" value="TRANSCRIPTIONAL REGULATORY PROTEIN"/>
    <property type="match status" value="1"/>
</dbReference>
<dbReference type="InterPro" id="IPR039422">
    <property type="entry name" value="MarR/SlyA-like"/>
</dbReference>